<keyword evidence="5" id="KW-0378">Hydrolase</keyword>
<dbReference type="EMBL" id="NOZQ01000038">
    <property type="protein sequence ID" value="OYD17030.1"/>
    <property type="molecule type" value="Genomic_DNA"/>
</dbReference>
<dbReference type="SUPFAM" id="SSF53187">
    <property type="entry name" value="Zn-dependent exopeptidases"/>
    <property type="match status" value="1"/>
</dbReference>
<gene>
    <name evidence="11" type="ORF">CH333_02115</name>
</gene>
<comment type="caution">
    <text evidence="11">The sequence shown here is derived from an EMBL/GenBank/DDBJ whole genome shotgun (WGS) entry which is preliminary data.</text>
</comment>
<evidence type="ECO:0000256" key="3">
    <source>
        <dbReference type="ARBA" id="ARBA00022670"/>
    </source>
</evidence>
<evidence type="ECO:0000256" key="5">
    <source>
        <dbReference type="ARBA" id="ARBA00022801"/>
    </source>
</evidence>
<dbReference type="InterPro" id="IPR000834">
    <property type="entry name" value="Peptidase_M14"/>
</dbReference>
<feature type="domain" description="Peptidase M14" evidence="10">
    <location>
        <begin position="23"/>
        <end position="322"/>
    </location>
</feature>
<dbReference type="Gene3D" id="3.40.630.10">
    <property type="entry name" value="Zn peptidases"/>
    <property type="match status" value="1"/>
</dbReference>
<keyword evidence="9" id="KW-0732">Signal</keyword>
<dbReference type="GO" id="GO:0005615">
    <property type="term" value="C:extracellular space"/>
    <property type="evidence" value="ECO:0007669"/>
    <property type="project" value="TreeGrafter"/>
</dbReference>
<dbReference type="InterPro" id="IPR033810">
    <property type="entry name" value="Carboxypeptidase_T"/>
</dbReference>
<dbReference type="InterPro" id="IPR057246">
    <property type="entry name" value="CARBOXYPEPT_ZN_1"/>
</dbReference>
<sequence>MRYFSIISIFLFASALAGPFDPRYHTYDEELAELDSLCGEYGDIMVLDTLGWSSIDSIPIVGVKISDNPDVFEDEPKVLYNGLHHAEEFVSTEFCMYLINDLLAGYGHNAEITRWTDSVEIWVIPMLNPEGHGVAITGVDTIWRKNKRDNNENGAFDTDFDGVDLNRNYDFKWDIGGSTDPPSEYYRGPNPFSENETRIIRDLTLQNRFMFDICYHCARTGLTEMVYYPWRWHGQFSPDDDVIQVIADSVAKSIPNFAGTGTYTALYGNLSQGGSARNWFYGAVGTIAFTIELSERCYPPGEFVDSICENNLGGPYYLLEKAISGPGLTGHIYDSLSLAPLEAEIEVFEATDSVIRPRMSEPMYGRFYRLRTPGVYTVRVSADGYRTKLLEDVVVESDGFTHMDVFLTRDGGIDEEHIEDFVCPRVIPNPFLNETRIEAGGNTTVRIYDICGNVVKTLVLSGDAAMLWNGTDDGNRCLPSGIYFCVGRSGKDTFCKKMVKLAD</sequence>
<name>A0A235BXF3_UNCW3</name>
<keyword evidence="7" id="KW-0482">Metalloprotease</keyword>
<dbReference type="SMART" id="SM00631">
    <property type="entry name" value="Zn_pept"/>
    <property type="match status" value="1"/>
</dbReference>
<evidence type="ECO:0000256" key="9">
    <source>
        <dbReference type="SAM" id="SignalP"/>
    </source>
</evidence>
<dbReference type="AlphaFoldDB" id="A0A235BXF3"/>
<evidence type="ECO:0000259" key="10">
    <source>
        <dbReference type="PROSITE" id="PS52035"/>
    </source>
</evidence>
<keyword evidence="3" id="KW-0645">Protease</keyword>
<reference evidence="11 12" key="1">
    <citation type="submission" date="2017-07" db="EMBL/GenBank/DDBJ databases">
        <title>Recovery of genomes from metagenomes via a dereplication, aggregation, and scoring strategy.</title>
        <authorList>
            <person name="Sieber C.M."/>
            <person name="Probst A.J."/>
            <person name="Sharrar A."/>
            <person name="Thomas B.C."/>
            <person name="Hess M."/>
            <person name="Tringe S.G."/>
            <person name="Banfield J.F."/>
        </authorList>
    </citation>
    <scope>NUCLEOTIDE SEQUENCE [LARGE SCALE GENOMIC DNA]</scope>
    <source>
        <strain evidence="11">JGI_Cruoil_03_44_89</strain>
    </source>
</reference>
<dbReference type="GO" id="GO:0008270">
    <property type="term" value="F:zinc ion binding"/>
    <property type="evidence" value="ECO:0007669"/>
    <property type="project" value="InterPro"/>
</dbReference>
<dbReference type="PANTHER" id="PTHR11705:SF143">
    <property type="entry name" value="SLL0236 PROTEIN"/>
    <property type="match status" value="1"/>
</dbReference>
<evidence type="ECO:0000256" key="1">
    <source>
        <dbReference type="ARBA" id="ARBA00001947"/>
    </source>
</evidence>
<evidence type="ECO:0000313" key="11">
    <source>
        <dbReference type="EMBL" id="OYD17030.1"/>
    </source>
</evidence>
<evidence type="ECO:0000256" key="4">
    <source>
        <dbReference type="ARBA" id="ARBA00022723"/>
    </source>
</evidence>
<dbReference type="GO" id="GO:0004181">
    <property type="term" value="F:metallocarboxypeptidase activity"/>
    <property type="evidence" value="ECO:0007669"/>
    <property type="project" value="InterPro"/>
</dbReference>
<dbReference type="Gene3D" id="2.60.40.4070">
    <property type="match status" value="1"/>
</dbReference>
<dbReference type="InterPro" id="IPR008969">
    <property type="entry name" value="CarboxyPept-like_regulatory"/>
</dbReference>
<keyword evidence="6" id="KW-0862">Zinc</keyword>
<dbReference type="PROSITE" id="PS00132">
    <property type="entry name" value="CARBOXYPEPT_ZN_1"/>
    <property type="match status" value="1"/>
</dbReference>
<feature type="chain" id="PRO_5011991589" description="Peptidase M14 domain-containing protein" evidence="9">
    <location>
        <begin position="18"/>
        <end position="503"/>
    </location>
</feature>
<dbReference type="Gene3D" id="2.60.40.1120">
    <property type="entry name" value="Carboxypeptidase-like, regulatory domain"/>
    <property type="match status" value="1"/>
</dbReference>
<dbReference type="Pfam" id="PF00246">
    <property type="entry name" value="Peptidase_M14"/>
    <property type="match status" value="1"/>
</dbReference>
<comment type="cofactor">
    <cofactor evidence="1">
        <name>Zn(2+)</name>
        <dbReference type="ChEBI" id="CHEBI:29105"/>
    </cofactor>
</comment>
<accession>A0A235BXF3</accession>
<dbReference type="SUPFAM" id="SSF49464">
    <property type="entry name" value="Carboxypeptidase regulatory domain-like"/>
    <property type="match status" value="1"/>
</dbReference>
<protein>
    <recommendedName>
        <fullName evidence="10">Peptidase M14 domain-containing protein</fullName>
    </recommendedName>
</protein>
<organism evidence="11 12">
    <name type="scientific">candidate division WOR-3 bacterium JGI_Cruoil_03_44_89</name>
    <dbReference type="NCBI Taxonomy" id="1973748"/>
    <lineage>
        <taxon>Bacteria</taxon>
        <taxon>Bacteria division WOR-3</taxon>
    </lineage>
</organism>
<comment type="similarity">
    <text evidence="2 8">Belongs to the peptidase M14 family.</text>
</comment>
<feature type="signal peptide" evidence="9">
    <location>
        <begin position="1"/>
        <end position="17"/>
    </location>
</feature>
<proteinExistence type="inferred from homology"/>
<feature type="active site" description="Proton donor/acceptor" evidence="8">
    <location>
        <position position="292"/>
    </location>
</feature>
<keyword evidence="4" id="KW-0479">Metal-binding</keyword>
<dbReference type="GO" id="GO:0006508">
    <property type="term" value="P:proteolysis"/>
    <property type="evidence" value="ECO:0007669"/>
    <property type="project" value="UniProtKB-KW"/>
</dbReference>
<dbReference type="Proteomes" id="UP000215215">
    <property type="component" value="Unassembled WGS sequence"/>
</dbReference>
<dbReference type="PANTHER" id="PTHR11705">
    <property type="entry name" value="PROTEASE FAMILY M14 CARBOXYPEPTIDASE A,B"/>
    <property type="match status" value="1"/>
</dbReference>
<evidence type="ECO:0000256" key="8">
    <source>
        <dbReference type="PROSITE-ProRule" id="PRU01379"/>
    </source>
</evidence>
<dbReference type="PROSITE" id="PS52035">
    <property type="entry name" value="PEPTIDASE_M14"/>
    <property type="match status" value="1"/>
</dbReference>
<dbReference type="CDD" id="cd03859">
    <property type="entry name" value="M14_CPT"/>
    <property type="match status" value="1"/>
</dbReference>
<evidence type="ECO:0000256" key="7">
    <source>
        <dbReference type="ARBA" id="ARBA00023049"/>
    </source>
</evidence>
<evidence type="ECO:0000313" key="12">
    <source>
        <dbReference type="Proteomes" id="UP000215215"/>
    </source>
</evidence>
<evidence type="ECO:0000256" key="2">
    <source>
        <dbReference type="ARBA" id="ARBA00005988"/>
    </source>
</evidence>
<evidence type="ECO:0000256" key="6">
    <source>
        <dbReference type="ARBA" id="ARBA00022833"/>
    </source>
</evidence>